<proteinExistence type="predicted"/>
<accession>A0A0N5AIG9</accession>
<dbReference type="WBParaSite" id="SMUV_0000421501-mRNA-1">
    <property type="protein sequence ID" value="SMUV_0000421501-mRNA-1"/>
    <property type="gene ID" value="SMUV_0000421501"/>
</dbReference>
<evidence type="ECO:0000313" key="1">
    <source>
        <dbReference type="Proteomes" id="UP000046393"/>
    </source>
</evidence>
<keyword evidence="1" id="KW-1185">Reference proteome</keyword>
<protein>
    <submittedName>
        <fullName evidence="2">Apple domain-containing protein</fullName>
    </submittedName>
</protein>
<dbReference type="Proteomes" id="UP000046393">
    <property type="component" value="Unplaced"/>
</dbReference>
<sequence length="127" mass="15128">MSENINDCLNDCLFGYCLESVFNYFRQTDDAACVGAFRLYSDCSLFKRKAIRFEDLKLKLNFVVRRIVTERIVVTDRTKCETMHRTGRGQGREYWAKEKRLEEDRRRRFWKGCSETNGCRLKEDGED</sequence>
<reference evidence="2" key="1">
    <citation type="submission" date="2017-02" db="UniProtKB">
        <authorList>
            <consortium name="WormBaseParasite"/>
        </authorList>
    </citation>
    <scope>IDENTIFICATION</scope>
</reference>
<evidence type="ECO:0000313" key="2">
    <source>
        <dbReference type="WBParaSite" id="SMUV_0000421501-mRNA-1"/>
    </source>
</evidence>
<dbReference type="AlphaFoldDB" id="A0A0N5AIG9"/>
<organism evidence="1 2">
    <name type="scientific">Syphacia muris</name>
    <dbReference type="NCBI Taxonomy" id="451379"/>
    <lineage>
        <taxon>Eukaryota</taxon>
        <taxon>Metazoa</taxon>
        <taxon>Ecdysozoa</taxon>
        <taxon>Nematoda</taxon>
        <taxon>Chromadorea</taxon>
        <taxon>Rhabditida</taxon>
        <taxon>Spirurina</taxon>
        <taxon>Oxyuridomorpha</taxon>
        <taxon>Oxyuroidea</taxon>
        <taxon>Oxyuridae</taxon>
        <taxon>Syphacia</taxon>
    </lineage>
</organism>
<name>A0A0N5AIG9_9BILA</name>